<gene>
    <name evidence="2" type="ORF">NCGR_LOCUS57492</name>
</gene>
<dbReference type="AlphaFoldDB" id="A0A811RWZ3"/>
<dbReference type="PANTHER" id="PTHR45224:SF16">
    <property type="entry name" value="OS01G0527900 PROTEIN"/>
    <property type="match status" value="1"/>
</dbReference>
<evidence type="ECO:0000313" key="2">
    <source>
        <dbReference type="EMBL" id="CAD6333394.1"/>
    </source>
</evidence>
<reference evidence="2" key="1">
    <citation type="submission" date="2020-10" db="EMBL/GenBank/DDBJ databases">
        <authorList>
            <person name="Han B."/>
            <person name="Lu T."/>
            <person name="Zhao Q."/>
            <person name="Huang X."/>
            <person name="Zhao Y."/>
        </authorList>
    </citation>
    <scope>NUCLEOTIDE SEQUENCE</scope>
</reference>
<comment type="caution">
    <text evidence="2">The sequence shown here is derived from an EMBL/GenBank/DDBJ whole genome shotgun (WGS) entry which is preliminary data.</text>
</comment>
<protein>
    <submittedName>
        <fullName evidence="2">Uncharacterized protein</fullName>
    </submittedName>
</protein>
<evidence type="ECO:0000256" key="1">
    <source>
        <dbReference type="SAM" id="MobiDB-lite"/>
    </source>
</evidence>
<dbReference type="EMBL" id="CAJGYO010000017">
    <property type="protein sequence ID" value="CAD6333394.1"/>
    <property type="molecule type" value="Genomic_DNA"/>
</dbReference>
<dbReference type="PANTHER" id="PTHR45224">
    <property type="entry name" value="OS01G0527900 PROTEIN-RELATED"/>
    <property type="match status" value="1"/>
</dbReference>
<sequence length="210" mass="24085">MDHMDNLLPYFKVFNNKGVGFKHLHQAFKDFISMKVLVLWMQLLGNRPPLVLQFAHLGGAAANTSSHGSESSSRCSAQQEKQSVNIEELGDSSEEEPKRRQRINWSEEENDRLFSAWTKHSTDPVIGNDRKFEYYWKVVAAEFNDNAPNNSHKRDITKFSGAYAKAMNARSSGQSDDMVKKAAHEFFKNGNKGRSFIYEYLWDVAKEMPK</sequence>
<dbReference type="Proteomes" id="UP000604825">
    <property type="component" value="Unassembled WGS sequence"/>
</dbReference>
<proteinExistence type="predicted"/>
<name>A0A811RWZ3_9POAL</name>
<dbReference type="OrthoDB" id="693833at2759"/>
<evidence type="ECO:0000313" key="3">
    <source>
        <dbReference type="Proteomes" id="UP000604825"/>
    </source>
</evidence>
<accession>A0A811RWZ3</accession>
<organism evidence="2 3">
    <name type="scientific">Miscanthus lutarioriparius</name>
    <dbReference type="NCBI Taxonomy" id="422564"/>
    <lineage>
        <taxon>Eukaryota</taxon>
        <taxon>Viridiplantae</taxon>
        <taxon>Streptophyta</taxon>
        <taxon>Embryophyta</taxon>
        <taxon>Tracheophyta</taxon>
        <taxon>Spermatophyta</taxon>
        <taxon>Magnoliopsida</taxon>
        <taxon>Liliopsida</taxon>
        <taxon>Poales</taxon>
        <taxon>Poaceae</taxon>
        <taxon>PACMAD clade</taxon>
        <taxon>Panicoideae</taxon>
        <taxon>Andropogonodae</taxon>
        <taxon>Andropogoneae</taxon>
        <taxon>Saccharinae</taxon>
        <taxon>Miscanthus</taxon>
    </lineage>
</organism>
<keyword evidence="3" id="KW-1185">Reference proteome</keyword>
<feature type="compositionally biased region" description="Low complexity" evidence="1">
    <location>
        <begin position="65"/>
        <end position="76"/>
    </location>
</feature>
<feature type="region of interest" description="Disordered" evidence="1">
    <location>
        <begin position="63"/>
        <end position="104"/>
    </location>
</feature>